<proteinExistence type="predicted"/>
<accession>A0A917DN29</accession>
<organism evidence="1 2">
    <name type="scientific">Croceicoccus pelagius</name>
    <dbReference type="NCBI Taxonomy" id="1703341"/>
    <lineage>
        <taxon>Bacteria</taxon>
        <taxon>Pseudomonadati</taxon>
        <taxon>Pseudomonadota</taxon>
        <taxon>Alphaproteobacteria</taxon>
        <taxon>Sphingomonadales</taxon>
        <taxon>Erythrobacteraceae</taxon>
        <taxon>Croceicoccus</taxon>
    </lineage>
</organism>
<dbReference type="EMBL" id="BMIO01000026">
    <property type="protein sequence ID" value="GGD54686.1"/>
    <property type="molecule type" value="Genomic_DNA"/>
</dbReference>
<comment type="caution">
    <text evidence="1">The sequence shown here is derived from an EMBL/GenBank/DDBJ whole genome shotgun (WGS) entry which is preliminary data.</text>
</comment>
<evidence type="ECO:0000313" key="1">
    <source>
        <dbReference type="EMBL" id="GGD54686.1"/>
    </source>
</evidence>
<dbReference type="OrthoDB" id="6306524at2"/>
<evidence type="ECO:0000313" key="2">
    <source>
        <dbReference type="Proteomes" id="UP000598997"/>
    </source>
</evidence>
<dbReference type="Proteomes" id="UP000598997">
    <property type="component" value="Unassembled WGS sequence"/>
</dbReference>
<dbReference type="AlphaFoldDB" id="A0A917DN29"/>
<sequence>MDGIHFTYRYTALEDEVEREGEAYAALEDGKLYLVAFEAPSLYYFDKDVKKFHEVVRTLEIRD</sequence>
<reference evidence="1 2" key="1">
    <citation type="journal article" date="2014" name="Int. J. Syst. Evol. Microbiol.">
        <title>Complete genome sequence of Corynebacterium casei LMG S-19264T (=DSM 44701T), isolated from a smear-ripened cheese.</title>
        <authorList>
            <consortium name="US DOE Joint Genome Institute (JGI-PGF)"/>
            <person name="Walter F."/>
            <person name="Albersmeier A."/>
            <person name="Kalinowski J."/>
            <person name="Ruckert C."/>
        </authorList>
    </citation>
    <scope>NUCLEOTIDE SEQUENCE [LARGE SCALE GENOMIC DNA]</scope>
    <source>
        <strain evidence="1 2">CGMCC 1.15358</strain>
    </source>
</reference>
<keyword evidence="2" id="KW-1185">Reference proteome</keyword>
<dbReference type="RefSeq" id="WP_066762278.1">
    <property type="nucleotide sequence ID" value="NZ_BMIO01000026.1"/>
</dbReference>
<protein>
    <submittedName>
        <fullName evidence="1">Uncharacterized protein</fullName>
    </submittedName>
</protein>
<gene>
    <name evidence="1" type="ORF">GCM10010989_31080</name>
</gene>
<name>A0A917DN29_9SPHN</name>